<gene>
    <name evidence="2" type="ORF">EYW49_17845</name>
</gene>
<proteinExistence type="predicted"/>
<keyword evidence="1" id="KW-0812">Transmembrane</keyword>
<dbReference type="AlphaFoldDB" id="A0A4Q9VHJ5"/>
<keyword evidence="1" id="KW-1133">Transmembrane helix</keyword>
<evidence type="ECO:0000313" key="2">
    <source>
        <dbReference type="EMBL" id="TBW34609.1"/>
    </source>
</evidence>
<feature type="transmembrane region" description="Helical" evidence="1">
    <location>
        <begin position="119"/>
        <end position="140"/>
    </location>
</feature>
<dbReference type="Proteomes" id="UP000292781">
    <property type="component" value="Unassembled WGS sequence"/>
</dbReference>
<feature type="transmembrane region" description="Helical" evidence="1">
    <location>
        <begin position="84"/>
        <end position="107"/>
    </location>
</feature>
<organism evidence="2 3">
    <name type="scientific">Siculibacillus lacustris</name>
    <dbReference type="NCBI Taxonomy" id="1549641"/>
    <lineage>
        <taxon>Bacteria</taxon>
        <taxon>Pseudomonadati</taxon>
        <taxon>Pseudomonadota</taxon>
        <taxon>Alphaproteobacteria</taxon>
        <taxon>Hyphomicrobiales</taxon>
        <taxon>Ancalomicrobiaceae</taxon>
        <taxon>Siculibacillus</taxon>
    </lineage>
</organism>
<protein>
    <submittedName>
        <fullName evidence="2">Uncharacterized protein</fullName>
    </submittedName>
</protein>
<comment type="caution">
    <text evidence="2">The sequence shown here is derived from an EMBL/GenBank/DDBJ whole genome shotgun (WGS) entry which is preliminary data.</text>
</comment>
<keyword evidence="1" id="KW-0472">Membrane</keyword>
<dbReference type="RefSeq" id="WP_131310986.1">
    <property type="nucleotide sequence ID" value="NZ_SJFN01000032.1"/>
</dbReference>
<evidence type="ECO:0000313" key="3">
    <source>
        <dbReference type="Proteomes" id="UP000292781"/>
    </source>
</evidence>
<accession>A0A4Q9VHJ5</accession>
<name>A0A4Q9VHJ5_9HYPH</name>
<feature type="transmembrane region" description="Helical" evidence="1">
    <location>
        <begin position="27"/>
        <end position="47"/>
    </location>
</feature>
<keyword evidence="3" id="KW-1185">Reference proteome</keyword>
<evidence type="ECO:0000256" key="1">
    <source>
        <dbReference type="SAM" id="Phobius"/>
    </source>
</evidence>
<reference evidence="2 3" key="1">
    <citation type="submission" date="2019-02" db="EMBL/GenBank/DDBJ databases">
        <title>Siculibacillus lacustris gen. nov., sp. nov., a new rosette-forming bacterium isolated from a freshwater crater lake (Lake St. Ana, Romania).</title>
        <authorList>
            <person name="Felfoldi T."/>
            <person name="Marton Z."/>
            <person name="Szabo A."/>
            <person name="Mentes A."/>
            <person name="Boka K."/>
            <person name="Marialigeti K."/>
            <person name="Mathe I."/>
            <person name="Koncz M."/>
            <person name="Schumann P."/>
            <person name="Toth E."/>
        </authorList>
    </citation>
    <scope>NUCLEOTIDE SEQUENCE [LARGE SCALE GENOMIC DNA]</scope>
    <source>
        <strain evidence="2 3">SA-279</strain>
    </source>
</reference>
<dbReference type="EMBL" id="SJFN01000032">
    <property type="protein sequence ID" value="TBW34609.1"/>
    <property type="molecule type" value="Genomic_DNA"/>
</dbReference>
<feature type="transmembrane region" description="Helical" evidence="1">
    <location>
        <begin position="53"/>
        <end position="72"/>
    </location>
</feature>
<sequence length="148" mass="14147">MNDIDQSPRAPVAPSAIAAPSALATRVAPYAAALVVAAFVGVLVLQLGAGTAAALAAAAAAALWGGIGWPLWVRAGGVTSPGRAAAFGVVAVAAGAVGAGLASGGLARLAEGGDAVVTLLFAVGMVTPMVIAAAVGLAVLTRRFDPPR</sequence>